<evidence type="ECO:0000256" key="8">
    <source>
        <dbReference type="SAM" id="MobiDB-lite"/>
    </source>
</evidence>
<feature type="compositionally biased region" description="Basic and acidic residues" evidence="8">
    <location>
        <begin position="560"/>
        <end position="569"/>
    </location>
</feature>
<keyword evidence="5" id="KW-0694">RNA-binding</keyword>
<evidence type="ECO:0000256" key="7">
    <source>
        <dbReference type="SAM" id="Coils"/>
    </source>
</evidence>
<dbReference type="PRINTS" id="PR01848">
    <property type="entry name" value="U2AUXFACTOR"/>
</dbReference>
<dbReference type="PROSITE" id="PS50103">
    <property type="entry name" value="ZF_C3H1"/>
    <property type="match status" value="2"/>
</dbReference>
<dbReference type="GO" id="GO:0000398">
    <property type="term" value="P:mRNA splicing, via spliceosome"/>
    <property type="evidence" value="ECO:0007669"/>
    <property type="project" value="InterPro"/>
</dbReference>
<keyword evidence="4 6" id="KW-0862">Zinc</keyword>
<dbReference type="InterPro" id="IPR036855">
    <property type="entry name" value="Znf_CCCH_sf"/>
</dbReference>
<dbReference type="PANTHER" id="PTHR12620">
    <property type="entry name" value="U2 SNRNP AUXILIARY FACTOR, SMALL SUBUNIT"/>
    <property type="match status" value="1"/>
</dbReference>
<evidence type="ECO:0000256" key="6">
    <source>
        <dbReference type="PROSITE-ProRule" id="PRU00723"/>
    </source>
</evidence>
<feature type="zinc finger region" description="C3H1-type" evidence="6">
    <location>
        <begin position="211"/>
        <end position="239"/>
    </location>
</feature>
<organism evidence="11 12">
    <name type="scientific">Cymbomonas tetramitiformis</name>
    <dbReference type="NCBI Taxonomy" id="36881"/>
    <lineage>
        <taxon>Eukaryota</taxon>
        <taxon>Viridiplantae</taxon>
        <taxon>Chlorophyta</taxon>
        <taxon>Pyramimonadophyceae</taxon>
        <taxon>Pyramimonadales</taxon>
        <taxon>Pyramimonadaceae</taxon>
        <taxon>Cymbomonas</taxon>
    </lineage>
</organism>
<evidence type="ECO:0000313" key="12">
    <source>
        <dbReference type="Proteomes" id="UP001190700"/>
    </source>
</evidence>
<evidence type="ECO:0000256" key="4">
    <source>
        <dbReference type="ARBA" id="ARBA00022833"/>
    </source>
</evidence>
<feature type="region of interest" description="Disordered" evidence="8">
    <location>
        <begin position="386"/>
        <end position="569"/>
    </location>
</feature>
<dbReference type="InterPro" id="IPR000504">
    <property type="entry name" value="RRM_dom"/>
</dbReference>
<dbReference type="Pfam" id="PF00642">
    <property type="entry name" value="zf-CCCH"/>
    <property type="match status" value="2"/>
</dbReference>
<name>A0AAE0GAE8_9CHLO</name>
<dbReference type="SMART" id="SM00360">
    <property type="entry name" value="RRM"/>
    <property type="match status" value="1"/>
</dbReference>
<evidence type="ECO:0000256" key="2">
    <source>
        <dbReference type="ARBA" id="ARBA00022737"/>
    </source>
</evidence>
<keyword evidence="7" id="KW-0175">Coiled coil</keyword>
<feature type="compositionally biased region" description="Basic and acidic residues" evidence="8">
    <location>
        <begin position="167"/>
        <end position="183"/>
    </location>
</feature>
<evidence type="ECO:0000256" key="1">
    <source>
        <dbReference type="ARBA" id="ARBA00022723"/>
    </source>
</evidence>
<dbReference type="SUPFAM" id="SSF54928">
    <property type="entry name" value="RNA-binding domain, RBD"/>
    <property type="match status" value="1"/>
</dbReference>
<dbReference type="InterPro" id="IPR035979">
    <property type="entry name" value="RBD_domain_sf"/>
</dbReference>
<dbReference type="Gene3D" id="3.30.70.330">
    <property type="match status" value="1"/>
</dbReference>
<dbReference type="GO" id="GO:0008270">
    <property type="term" value="F:zinc ion binding"/>
    <property type="evidence" value="ECO:0007669"/>
    <property type="project" value="UniProtKB-KW"/>
</dbReference>
<feature type="region of interest" description="Disordered" evidence="8">
    <location>
        <begin position="164"/>
        <end position="189"/>
    </location>
</feature>
<accession>A0AAE0GAE8</accession>
<dbReference type="Proteomes" id="UP001190700">
    <property type="component" value="Unassembled WGS sequence"/>
</dbReference>
<dbReference type="Pfam" id="PF00076">
    <property type="entry name" value="RRM_1"/>
    <property type="match status" value="1"/>
</dbReference>
<protein>
    <submittedName>
        <fullName evidence="11">Uncharacterized protein</fullName>
    </submittedName>
</protein>
<dbReference type="SUPFAM" id="SSF90229">
    <property type="entry name" value="CCCH zinc finger"/>
    <property type="match status" value="1"/>
</dbReference>
<proteinExistence type="predicted"/>
<keyword evidence="3 6" id="KW-0863">Zinc-finger</keyword>
<feature type="compositionally biased region" description="Basic residues" evidence="8">
    <location>
        <begin position="419"/>
        <end position="434"/>
    </location>
</feature>
<keyword evidence="2" id="KW-0677">Repeat</keyword>
<feature type="domain" description="C3H1-type" evidence="10">
    <location>
        <begin position="211"/>
        <end position="239"/>
    </location>
</feature>
<feature type="compositionally biased region" description="Basic residues" evidence="8">
    <location>
        <begin position="519"/>
        <end position="549"/>
    </location>
</feature>
<feature type="zinc finger region" description="C3H1-type" evidence="6">
    <location>
        <begin position="349"/>
        <end position="377"/>
    </location>
</feature>
<dbReference type="InterPro" id="IPR012677">
    <property type="entry name" value="Nucleotide-bd_a/b_plait_sf"/>
</dbReference>
<feature type="coiled-coil region" evidence="7">
    <location>
        <begin position="32"/>
        <end position="89"/>
    </location>
</feature>
<dbReference type="GO" id="GO:0089701">
    <property type="term" value="C:U2AF complex"/>
    <property type="evidence" value="ECO:0007669"/>
    <property type="project" value="InterPro"/>
</dbReference>
<dbReference type="InterPro" id="IPR009145">
    <property type="entry name" value="U2AF_small"/>
</dbReference>
<feature type="domain" description="C3H1-type" evidence="10">
    <location>
        <begin position="349"/>
        <end position="377"/>
    </location>
</feature>
<dbReference type="GO" id="GO:0003723">
    <property type="term" value="F:RNA binding"/>
    <property type="evidence" value="ECO:0007669"/>
    <property type="project" value="UniProtKB-UniRule"/>
</dbReference>
<dbReference type="PROSITE" id="PS50102">
    <property type="entry name" value="RRM"/>
    <property type="match status" value="1"/>
</dbReference>
<evidence type="ECO:0000259" key="10">
    <source>
        <dbReference type="PROSITE" id="PS50103"/>
    </source>
</evidence>
<dbReference type="SMART" id="SM00356">
    <property type="entry name" value="ZnF_C3H1"/>
    <property type="match status" value="2"/>
</dbReference>
<dbReference type="InterPro" id="IPR003954">
    <property type="entry name" value="RRM_euk-type"/>
</dbReference>
<keyword evidence="1 6" id="KW-0479">Metal-binding</keyword>
<gene>
    <name evidence="11" type="ORF">CYMTET_17294</name>
</gene>
<evidence type="ECO:0000256" key="5">
    <source>
        <dbReference type="PROSITE-ProRule" id="PRU00176"/>
    </source>
</evidence>
<evidence type="ECO:0000313" key="11">
    <source>
        <dbReference type="EMBL" id="KAK3274526.1"/>
    </source>
</evidence>
<sequence length="569" mass="64685">MSKATPLRDLASSSEISCAWDNLSRQQKRAFLKKLKRKAARQKEAAETAAREEERLHDPVYLEELLKKNELLQEQQAKEAKEYELARDRWLKFEADATRREKARALAAKQRKFLFKPAASDTHQASESRAHVNCAPSTQEAGASAEEEGIPEVVIEGNDIIFRRRPKTDPGKKEEPVPIDRPTHCPPAPSWLQQREAQEAAERARPLSKEERDAIFCPFFAKVGACRFGSTCSRKHVYPQSGRTLLMKGMYGGDGMTTNVEEDGDGALEFDEDANGEHFEEFHADVHEEFAKFGAITNLKVCCNASRHLRGNVYVQYADEESAQAAFRAVNGRFYAGRQLLLTFVDIPSWRQALCGWFQRRSPCPRGPQCNFLHCLRPASGLFHYADLDRPPPQHRYRPAPDSGRHVYLPRSEADGGTRRPHSRHGEHRQHLSRSSRPNATHRAGRQHHSPEPLGTTHRAGRQHHSPEPLGTTHRAGRQHHSPEPLGTREPSEQLRAPSPPEGGCRRSRSHRDNDDHRSSRHSLSRHQRCQEKHRSRRGRNRSRSRSRSRSPTPSNGNEDAAHRGRWGE</sequence>
<dbReference type="InterPro" id="IPR000571">
    <property type="entry name" value="Znf_CCCH"/>
</dbReference>
<keyword evidence="12" id="KW-1185">Reference proteome</keyword>
<comment type="caution">
    <text evidence="11">The sequence shown here is derived from an EMBL/GenBank/DDBJ whole genome shotgun (WGS) entry which is preliminary data.</text>
</comment>
<evidence type="ECO:0000256" key="3">
    <source>
        <dbReference type="ARBA" id="ARBA00022771"/>
    </source>
</evidence>
<evidence type="ECO:0000259" key="9">
    <source>
        <dbReference type="PROSITE" id="PS50102"/>
    </source>
</evidence>
<dbReference type="SMART" id="SM00361">
    <property type="entry name" value="RRM_1"/>
    <property type="match status" value="1"/>
</dbReference>
<dbReference type="AlphaFoldDB" id="A0AAE0GAE8"/>
<feature type="domain" description="RRM" evidence="9">
    <location>
        <begin position="285"/>
        <end position="347"/>
    </location>
</feature>
<reference evidence="11 12" key="1">
    <citation type="journal article" date="2015" name="Genome Biol. Evol.">
        <title>Comparative Genomics of a Bacterivorous Green Alga Reveals Evolutionary Causalities and Consequences of Phago-Mixotrophic Mode of Nutrition.</title>
        <authorList>
            <person name="Burns J.A."/>
            <person name="Paasch A."/>
            <person name="Narechania A."/>
            <person name="Kim E."/>
        </authorList>
    </citation>
    <scope>NUCLEOTIDE SEQUENCE [LARGE SCALE GENOMIC DNA]</scope>
    <source>
        <strain evidence="11 12">PLY_AMNH</strain>
    </source>
</reference>
<dbReference type="EMBL" id="LGRX02007672">
    <property type="protein sequence ID" value="KAK3274526.1"/>
    <property type="molecule type" value="Genomic_DNA"/>
</dbReference>